<proteinExistence type="predicted"/>
<accession>A0A382ITP3</accession>
<dbReference type="EMBL" id="UINC01069311">
    <property type="protein sequence ID" value="SVC02582.1"/>
    <property type="molecule type" value="Genomic_DNA"/>
</dbReference>
<dbReference type="AlphaFoldDB" id="A0A382ITP3"/>
<reference evidence="1" key="1">
    <citation type="submission" date="2018-05" db="EMBL/GenBank/DDBJ databases">
        <authorList>
            <person name="Lanie J.A."/>
            <person name="Ng W.-L."/>
            <person name="Kazmierczak K.M."/>
            <person name="Andrzejewski T.M."/>
            <person name="Davidsen T.M."/>
            <person name="Wayne K.J."/>
            <person name="Tettelin H."/>
            <person name="Glass J.I."/>
            <person name="Rusch D."/>
            <person name="Podicherti R."/>
            <person name="Tsui H.-C.T."/>
            <person name="Winkler M.E."/>
        </authorList>
    </citation>
    <scope>NUCLEOTIDE SEQUENCE</scope>
</reference>
<name>A0A382ITP3_9ZZZZ</name>
<organism evidence="1">
    <name type="scientific">marine metagenome</name>
    <dbReference type="NCBI Taxonomy" id="408172"/>
    <lineage>
        <taxon>unclassified sequences</taxon>
        <taxon>metagenomes</taxon>
        <taxon>ecological metagenomes</taxon>
    </lineage>
</organism>
<protein>
    <recommendedName>
        <fullName evidence="2">NIPSNAP domain-containing protein</fullName>
    </recommendedName>
</protein>
<evidence type="ECO:0000313" key="1">
    <source>
        <dbReference type="EMBL" id="SVC02582.1"/>
    </source>
</evidence>
<gene>
    <name evidence="1" type="ORF">METZ01_LOCUS255436</name>
</gene>
<evidence type="ECO:0008006" key="2">
    <source>
        <dbReference type="Google" id="ProtNLM"/>
    </source>
</evidence>
<sequence>MVDLNNQIRGKKMKKVIIMIGICASLFAQQTQVVSWNRMYEPKLGKRDAFIKEVANKTKKYNSKKGTQVIRTYEVINGPNVGSFVRGGIAGGWEQFDNPPSNQQAGRDYWYKNVMPHVENAGAQKIWEILTDVSYNSTGKSGPGNLIRVRYYHLKPGASMLGLAQKLKEVVEATKMESRVGWYKLNSGGDRSTWAVASVHDTFEDMGNDQSLWEAYEKHHGKGSLDKFMKKFGELVQSNPKARFAEDYRYRPDMSSPE</sequence>